<keyword evidence="1" id="KW-0812">Transmembrane</keyword>
<feature type="transmembrane region" description="Helical" evidence="1">
    <location>
        <begin position="12"/>
        <end position="30"/>
    </location>
</feature>
<name>A0A081C9T2_VECG1</name>
<reference evidence="2 3" key="1">
    <citation type="journal article" date="2015" name="PeerJ">
        <title>First genomic representation of candidate bacterial phylum KSB3 points to enhanced environmental sensing as a trigger of wastewater bulking.</title>
        <authorList>
            <person name="Sekiguchi Y."/>
            <person name="Ohashi A."/>
            <person name="Parks D.H."/>
            <person name="Yamauchi T."/>
            <person name="Tyson G.W."/>
            <person name="Hugenholtz P."/>
        </authorList>
    </citation>
    <scope>NUCLEOTIDE SEQUENCE [LARGE SCALE GENOMIC DNA]</scope>
</reference>
<organism evidence="2 3">
    <name type="scientific">Vecturithrix granuli</name>
    <dbReference type="NCBI Taxonomy" id="1499967"/>
    <lineage>
        <taxon>Bacteria</taxon>
        <taxon>Candidatus Moduliflexota</taxon>
        <taxon>Candidatus Vecturitrichia</taxon>
        <taxon>Candidatus Vecturitrichales</taxon>
        <taxon>Candidatus Vecturitrichaceae</taxon>
        <taxon>Candidatus Vecturithrix</taxon>
    </lineage>
</organism>
<dbReference type="Proteomes" id="UP000030661">
    <property type="component" value="Unassembled WGS sequence"/>
</dbReference>
<proteinExistence type="predicted"/>
<protein>
    <submittedName>
        <fullName evidence="2">Hypothetical membrane protein, conserved</fullName>
    </submittedName>
</protein>
<dbReference type="EMBL" id="DF820478">
    <property type="protein sequence ID" value="GAK61337.1"/>
    <property type="molecule type" value="Genomic_DNA"/>
</dbReference>
<evidence type="ECO:0000313" key="2">
    <source>
        <dbReference type="EMBL" id="GAK61337.1"/>
    </source>
</evidence>
<dbReference type="HOGENOM" id="CLU_1269992_0_0_0"/>
<dbReference type="eggNOG" id="ENOG5033337">
    <property type="taxonomic scope" value="Bacteria"/>
</dbReference>
<accession>A0A081C9T2</accession>
<evidence type="ECO:0000256" key="1">
    <source>
        <dbReference type="SAM" id="Phobius"/>
    </source>
</evidence>
<keyword evidence="3" id="KW-1185">Reference proteome</keyword>
<keyword evidence="1" id="KW-1133">Transmembrane helix</keyword>
<dbReference type="STRING" id="1499967.U27_01237"/>
<sequence>MIEIWGFSFSTQLLFFFFIVFIGILMLVFYRNRKYNILFIQAVGKELEAALSPTDQTYTWLGGAVGFTAEYITEKPLRKVEATVTMLARQSLLFYPVSKFFFGNDRLFVVFHPFEKSRREAHVLEKWYYTIRLRKLENEGTLNRHEIVVQGKTFYVFSSDKAGIEKLSAWMQTFPAPKLLKHVALMPEAGTIYLYMAPKLTHVTPSVQALKDLIA</sequence>
<keyword evidence="1" id="KW-0472">Membrane</keyword>
<evidence type="ECO:0000313" key="3">
    <source>
        <dbReference type="Proteomes" id="UP000030661"/>
    </source>
</evidence>
<gene>
    <name evidence="2" type="ORF">U27_01237</name>
</gene>
<dbReference type="AlphaFoldDB" id="A0A081C9T2"/>